<dbReference type="EMBL" id="BK015865">
    <property type="protein sequence ID" value="DAD70439.1"/>
    <property type="molecule type" value="Genomic_DNA"/>
</dbReference>
<organism evidence="1">
    <name type="scientific">Siphoviridae sp. ctnhN1</name>
    <dbReference type="NCBI Taxonomy" id="2827589"/>
    <lineage>
        <taxon>Viruses</taxon>
        <taxon>Duplodnaviria</taxon>
        <taxon>Heunggongvirae</taxon>
        <taxon>Uroviricota</taxon>
        <taxon>Caudoviricetes</taxon>
    </lineage>
</organism>
<sequence length="225" mass="25173">MGQTTSALWREMLHKPGTEREYKFDVAGTEYGKDAEVSHSVESQLFEEFGIGNACCATLKLALYADNVPRAATIKRYLRLVNGSQATDWIPKGVFFTNRRSCDGDYWEIEAYDAMRKADVVWEPDQSLNFPMTMPDAVNIFCQLMGVELDRRTVLNSSYTIDYPANDYTIRNELCFIAAAHGGNWIITDAGKLLLIPLLSMPSETNYLITEAGSAITFGGVRILV</sequence>
<evidence type="ECO:0000313" key="1">
    <source>
        <dbReference type="EMBL" id="DAD70439.1"/>
    </source>
</evidence>
<reference evidence="1" key="1">
    <citation type="journal article" date="2021" name="Proc. Natl. Acad. Sci. U.S.A.">
        <title>A Catalog of Tens of Thousands of Viruses from Human Metagenomes Reveals Hidden Associations with Chronic Diseases.</title>
        <authorList>
            <person name="Tisza M.J."/>
            <person name="Buck C.B."/>
        </authorList>
    </citation>
    <scope>NUCLEOTIDE SEQUENCE</scope>
    <source>
        <strain evidence="1">CtnhN1</strain>
    </source>
</reference>
<proteinExistence type="predicted"/>
<accession>A0A8S5LKS5</accession>
<protein>
    <submittedName>
        <fullName evidence="1">Uncharacterized protein</fullName>
    </submittedName>
</protein>
<name>A0A8S5LKS5_9CAUD</name>